<dbReference type="Gene3D" id="3.40.50.410">
    <property type="entry name" value="von Willebrand factor, type A domain"/>
    <property type="match status" value="1"/>
</dbReference>
<proteinExistence type="predicted"/>
<evidence type="ECO:0000256" key="1">
    <source>
        <dbReference type="SAM" id="SignalP"/>
    </source>
</evidence>
<dbReference type="EMBL" id="JAUSUW010000001">
    <property type="protein sequence ID" value="MDQ0419553.1"/>
    <property type="molecule type" value="Genomic_DNA"/>
</dbReference>
<feature type="chain" id="PRO_5045290936" description="VWFA domain-containing protein" evidence="1">
    <location>
        <begin position="21"/>
        <end position="729"/>
    </location>
</feature>
<name>A0ABU0G2J4_9HYPH</name>
<comment type="caution">
    <text evidence="3">The sequence shown here is derived from an EMBL/GenBank/DDBJ whole genome shotgun (WGS) entry which is preliminary data.</text>
</comment>
<sequence>MIQFAKIFAVFAVLASPALADSPRSIIVMDGSGSMWGQIDGRAKLEIARETVATVLGGIPADQELGLMAYGHREKGNCSDIELIVPPAPGTGAEIAAQVGKMRFLGKTPLSESVRQAAEALRYGETAATVVLVTDGLETCDADPCALGRELEAAGLNFTAHVIGFGLSGAEGAQVACLATETGGQYLQASDAGGLADALAATVTAKLPPPQPAPVPEPEPVLAKASLTVPETAPAGSSLRIEFVGPHEEHDYIRILDANGEWLAESAVDTERFVEVRLPFRTGPHEVVYLLKAQEIIARARLTLTESPVSITAPDMAQVGSDVTITWTGPDAYLDNIQLYRQVDDVRFGYGYVANQNEMTFTMPDEPGVFEFRYTFQDSEVIYTRPITVTLDKVEAKPATGLTSIPVSLSVPAKFAGQPILWSAEPLDPHPDAPEALAMPEAMTGPWNAELYPGRWRIYAEAPAEVTAGRGFGADITVTDAAGQVFEIPLTPFETMGMGEDLPSGDTVAVTIKAEGYDGLVEWSAMPEGGTQDDRLADTVANGWQTTLIPGQWAIFGMAADATFFDRVTIAAGQTDYVIPREGPVDPAQASDDVAYRCDAAPSCRVNDAQTGLGFALPAGWFTDFPHFYETAAGVSAGQPTIAFMTAVGDRIELNPIRWSAQNGTCLDTAAGQLCHWADATEVVIKAHTAIAASLTFTPTRQDITIPGIRLDLTPEVAAALRAKLLGEN</sequence>
<dbReference type="RefSeq" id="WP_307369160.1">
    <property type="nucleotide sequence ID" value="NZ_JAUSUW010000001.1"/>
</dbReference>
<feature type="domain" description="VWFA" evidence="2">
    <location>
        <begin position="24"/>
        <end position="203"/>
    </location>
</feature>
<dbReference type="Pfam" id="PF13519">
    <property type="entry name" value="VWA_2"/>
    <property type="match status" value="1"/>
</dbReference>
<dbReference type="InterPro" id="IPR002035">
    <property type="entry name" value="VWF_A"/>
</dbReference>
<organism evidence="3 4">
    <name type="scientific">Peteryoungia aggregata LMG 23059</name>
    <dbReference type="NCBI Taxonomy" id="1368425"/>
    <lineage>
        <taxon>Bacteria</taxon>
        <taxon>Pseudomonadati</taxon>
        <taxon>Pseudomonadota</taxon>
        <taxon>Alphaproteobacteria</taxon>
        <taxon>Hyphomicrobiales</taxon>
        <taxon>Rhizobiaceae</taxon>
        <taxon>Peteryoungia</taxon>
    </lineage>
</organism>
<dbReference type="SMART" id="SM00327">
    <property type="entry name" value="VWA"/>
    <property type="match status" value="1"/>
</dbReference>
<evidence type="ECO:0000313" key="3">
    <source>
        <dbReference type="EMBL" id="MDQ0419553.1"/>
    </source>
</evidence>
<evidence type="ECO:0000259" key="2">
    <source>
        <dbReference type="PROSITE" id="PS50234"/>
    </source>
</evidence>
<feature type="signal peptide" evidence="1">
    <location>
        <begin position="1"/>
        <end position="20"/>
    </location>
</feature>
<gene>
    <name evidence="3" type="ORF">J2045_000563</name>
</gene>
<dbReference type="InterPro" id="IPR036465">
    <property type="entry name" value="vWFA_dom_sf"/>
</dbReference>
<evidence type="ECO:0000313" key="4">
    <source>
        <dbReference type="Proteomes" id="UP001238496"/>
    </source>
</evidence>
<dbReference type="PROSITE" id="PS50234">
    <property type="entry name" value="VWFA"/>
    <property type="match status" value="1"/>
</dbReference>
<accession>A0ABU0G2J4</accession>
<dbReference type="SUPFAM" id="SSF53300">
    <property type="entry name" value="vWA-like"/>
    <property type="match status" value="1"/>
</dbReference>
<dbReference type="Proteomes" id="UP001238496">
    <property type="component" value="Unassembled WGS sequence"/>
</dbReference>
<keyword evidence="1" id="KW-0732">Signal</keyword>
<protein>
    <recommendedName>
        <fullName evidence="2">VWFA domain-containing protein</fullName>
    </recommendedName>
</protein>
<keyword evidence="4" id="KW-1185">Reference proteome</keyword>
<reference evidence="3 4" key="1">
    <citation type="submission" date="2023-07" db="EMBL/GenBank/DDBJ databases">
        <title>Genomic Encyclopedia of Type Strains, Phase IV (KMG-IV): sequencing the most valuable type-strain genomes for metagenomic binning, comparative biology and taxonomic classification.</title>
        <authorList>
            <person name="Goeker M."/>
        </authorList>
    </citation>
    <scope>NUCLEOTIDE SEQUENCE [LARGE SCALE GENOMIC DNA]</scope>
    <source>
        <strain evidence="3 4">DSM 1111</strain>
    </source>
</reference>